<keyword evidence="3" id="KW-1185">Reference proteome</keyword>
<sequence>MGVFYESIPPSLESWILEQKVLWVATAPLTASGHVNLSPKGGPYFGIVNPTTFWYLDLTGSGSETLSHLHEPGNGRITVLFNAFEGPPRIVRLWGWGEVLEYGTQKYLDFVKQTSADTIPGTRAVIVVHIHQVGSSCGFSMPLFDFKDFRSTLNEFFEKRVAAEEAGNKKDGIERYWAYKNAFSIDGLPGMQRGLETGQKENVKPLKKMVGPRAPKANMLHYPSSVHSRPALSMVLFLLAMVLSFGAGIFTTVFAPLYTARLLESVPK</sequence>
<evidence type="ECO:0000256" key="1">
    <source>
        <dbReference type="SAM" id="Phobius"/>
    </source>
</evidence>
<dbReference type="AlphaFoldDB" id="A0A6G1GJN1"/>
<dbReference type="OrthoDB" id="539398at2759"/>
<dbReference type="Proteomes" id="UP000800041">
    <property type="component" value="Unassembled WGS sequence"/>
</dbReference>
<evidence type="ECO:0000313" key="3">
    <source>
        <dbReference type="Proteomes" id="UP000800041"/>
    </source>
</evidence>
<keyword evidence="1" id="KW-1133">Transmembrane helix</keyword>
<feature type="transmembrane region" description="Helical" evidence="1">
    <location>
        <begin position="231"/>
        <end position="258"/>
    </location>
</feature>
<dbReference type="PANTHER" id="PTHR39336">
    <property type="entry name" value="PYRIDOXAMINE PHOSPHATE OXIDASE FAMILY PROTEIN (AFU_ORTHOLOGUE AFUA_6G11440)"/>
    <property type="match status" value="1"/>
</dbReference>
<accession>A0A6G1GJN1</accession>
<organism evidence="2 3">
    <name type="scientific">Aulographum hederae CBS 113979</name>
    <dbReference type="NCBI Taxonomy" id="1176131"/>
    <lineage>
        <taxon>Eukaryota</taxon>
        <taxon>Fungi</taxon>
        <taxon>Dikarya</taxon>
        <taxon>Ascomycota</taxon>
        <taxon>Pezizomycotina</taxon>
        <taxon>Dothideomycetes</taxon>
        <taxon>Pleosporomycetidae</taxon>
        <taxon>Aulographales</taxon>
        <taxon>Aulographaceae</taxon>
    </lineage>
</organism>
<dbReference type="Gene3D" id="2.30.110.10">
    <property type="entry name" value="Electron Transport, Fmn-binding Protein, Chain A"/>
    <property type="match status" value="1"/>
</dbReference>
<gene>
    <name evidence="2" type="ORF">K402DRAFT_253460</name>
</gene>
<keyword evidence="1" id="KW-0472">Membrane</keyword>
<reference evidence="2" key="1">
    <citation type="journal article" date="2020" name="Stud. Mycol.">
        <title>101 Dothideomycetes genomes: a test case for predicting lifestyles and emergence of pathogens.</title>
        <authorList>
            <person name="Haridas S."/>
            <person name="Albert R."/>
            <person name="Binder M."/>
            <person name="Bloem J."/>
            <person name="Labutti K."/>
            <person name="Salamov A."/>
            <person name="Andreopoulos B."/>
            <person name="Baker S."/>
            <person name="Barry K."/>
            <person name="Bills G."/>
            <person name="Bluhm B."/>
            <person name="Cannon C."/>
            <person name="Castanera R."/>
            <person name="Culley D."/>
            <person name="Daum C."/>
            <person name="Ezra D."/>
            <person name="Gonzalez J."/>
            <person name="Henrissat B."/>
            <person name="Kuo A."/>
            <person name="Liang C."/>
            <person name="Lipzen A."/>
            <person name="Lutzoni F."/>
            <person name="Magnuson J."/>
            <person name="Mondo S."/>
            <person name="Nolan M."/>
            <person name="Ohm R."/>
            <person name="Pangilinan J."/>
            <person name="Park H.-J."/>
            <person name="Ramirez L."/>
            <person name="Alfaro M."/>
            <person name="Sun H."/>
            <person name="Tritt A."/>
            <person name="Yoshinaga Y."/>
            <person name="Zwiers L.-H."/>
            <person name="Turgeon B."/>
            <person name="Goodwin S."/>
            <person name="Spatafora J."/>
            <person name="Crous P."/>
            <person name="Grigoriev I."/>
        </authorList>
    </citation>
    <scope>NUCLEOTIDE SEQUENCE</scope>
    <source>
        <strain evidence="2">CBS 113979</strain>
    </source>
</reference>
<evidence type="ECO:0000313" key="2">
    <source>
        <dbReference type="EMBL" id="KAF1980969.1"/>
    </source>
</evidence>
<proteinExistence type="predicted"/>
<dbReference type="EMBL" id="ML977212">
    <property type="protein sequence ID" value="KAF1980969.1"/>
    <property type="molecule type" value="Genomic_DNA"/>
</dbReference>
<dbReference type="PANTHER" id="PTHR39336:SF3">
    <property type="entry name" value="PYRIDOXAMINE PHOSPHATE OXIDASE"/>
    <property type="match status" value="1"/>
</dbReference>
<keyword evidence="1" id="KW-0812">Transmembrane</keyword>
<dbReference type="SUPFAM" id="SSF50475">
    <property type="entry name" value="FMN-binding split barrel"/>
    <property type="match status" value="1"/>
</dbReference>
<protein>
    <submittedName>
        <fullName evidence="2">Pyridoxamine phosphate oxidase family protein</fullName>
    </submittedName>
</protein>
<dbReference type="InterPro" id="IPR012349">
    <property type="entry name" value="Split_barrel_FMN-bd"/>
</dbReference>
<name>A0A6G1GJN1_9PEZI</name>